<keyword evidence="18 20" id="KW-0511">Multifunctional enzyme</keyword>
<comment type="catalytic activity">
    <reaction evidence="19 20">
        <text>ATP + H2O = ADP + phosphate + H(+)</text>
        <dbReference type="Rhea" id="RHEA:13065"/>
        <dbReference type="ChEBI" id="CHEBI:15377"/>
        <dbReference type="ChEBI" id="CHEBI:15378"/>
        <dbReference type="ChEBI" id="CHEBI:30616"/>
        <dbReference type="ChEBI" id="CHEBI:43474"/>
        <dbReference type="ChEBI" id="CHEBI:456216"/>
        <dbReference type="EC" id="3.6.4.12"/>
    </reaction>
</comment>
<keyword evidence="7 20" id="KW-0547">Nucleotide-binding</keyword>
<feature type="region of interest" description="Disordered" evidence="21">
    <location>
        <begin position="264"/>
        <end position="288"/>
    </location>
</feature>
<dbReference type="GO" id="GO:0005634">
    <property type="term" value="C:nucleus"/>
    <property type="evidence" value="ECO:0007669"/>
    <property type="project" value="UniProtKB-SubCell"/>
</dbReference>
<keyword evidence="6 20" id="KW-0479">Metal-binding</keyword>
<dbReference type="InterPro" id="IPR047187">
    <property type="entry name" value="SF1_C_Upf1"/>
</dbReference>
<keyword evidence="8" id="KW-0255">Endonuclease</keyword>
<evidence type="ECO:0000313" key="26">
    <source>
        <dbReference type="EMBL" id="KAK2553726.1"/>
    </source>
</evidence>
<evidence type="ECO:0000256" key="5">
    <source>
        <dbReference type="ARBA" id="ARBA00022722"/>
    </source>
</evidence>
<dbReference type="Pfam" id="PF21123">
    <property type="entry name" value="Dna2_Rift"/>
    <property type="match status" value="1"/>
</dbReference>
<evidence type="ECO:0000256" key="8">
    <source>
        <dbReference type="ARBA" id="ARBA00022759"/>
    </source>
</evidence>
<keyword evidence="17 20" id="KW-0539">Nucleus</keyword>
<feature type="compositionally biased region" description="Basic residues" evidence="21">
    <location>
        <begin position="272"/>
        <end position="284"/>
    </location>
</feature>
<dbReference type="FunFam" id="3.40.50.300:FF:001170">
    <property type="entry name" value="DNA replication helicase Dna2"/>
    <property type="match status" value="1"/>
</dbReference>
<evidence type="ECO:0000256" key="13">
    <source>
        <dbReference type="ARBA" id="ARBA00023004"/>
    </source>
</evidence>
<dbReference type="CDD" id="cd18041">
    <property type="entry name" value="DEXXQc_DNA2"/>
    <property type="match status" value="1"/>
</dbReference>
<dbReference type="InterPro" id="IPR014808">
    <property type="entry name" value="DNA_replication_fac_Dna2_N"/>
</dbReference>
<evidence type="ECO:0000259" key="25">
    <source>
        <dbReference type="Pfam" id="PF21123"/>
    </source>
</evidence>
<dbReference type="InterPro" id="IPR026851">
    <property type="entry name" value="Dna2/JHS1_DEXXQ-box"/>
</dbReference>
<keyword evidence="14 20" id="KW-0411">Iron-sulfur</keyword>
<evidence type="ECO:0000256" key="10">
    <source>
        <dbReference type="ARBA" id="ARBA00022801"/>
    </source>
</evidence>
<evidence type="ECO:0000256" key="4">
    <source>
        <dbReference type="ARBA" id="ARBA00022705"/>
    </source>
</evidence>
<dbReference type="Gene3D" id="3.40.50.300">
    <property type="entry name" value="P-loop containing nucleotide triphosphate hydrolases"/>
    <property type="match status" value="2"/>
</dbReference>
<keyword evidence="10 20" id="KW-0378">Hydrolase</keyword>
<dbReference type="InterPro" id="IPR027417">
    <property type="entry name" value="P-loop_NTPase"/>
</dbReference>
<dbReference type="InterPro" id="IPR041679">
    <property type="entry name" value="DNA2/NAM7-like_C"/>
</dbReference>
<dbReference type="GO" id="GO:0006281">
    <property type="term" value="P:DNA repair"/>
    <property type="evidence" value="ECO:0007669"/>
    <property type="project" value="UniProtKB-KW"/>
</dbReference>
<evidence type="ECO:0000256" key="16">
    <source>
        <dbReference type="ARBA" id="ARBA00023204"/>
    </source>
</evidence>
<dbReference type="CDD" id="cd22318">
    <property type="entry name" value="DNA2_N-like"/>
    <property type="match status" value="1"/>
</dbReference>
<evidence type="ECO:0000256" key="21">
    <source>
        <dbReference type="SAM" id="MobiDB-lite"/>
    </source>
</evidence>
<keyword evidence="3 20" id="KW-0004">4Fe-4S</keyword>
<comment type="function">
    <text evidence="20">Key enzyme involved in DNA replication and DNA repair. Involved in Okazaki fragments processing by cleaving long flaps that escape FEN1: flaps that are longer than 27 nucleotides are coated by replication protein A complex (RPA), leading to recruit DNA2 which cleaves the flap until it is too short to bind RPA and becomes a substrate for FEN1. Also involved in 5'-end resection of DNA during double-strand break (DSB) repair by mediating the cleavage of 5'-ssDNA.</text>
</comment>
<evidence type="ECO:0000256" key="7">
    <source>
        <dbReference type="ARBA" id="ARBA00022741"/>
    </source>
</evidence>
<dbReference type="GO" id="GO:0046872">
    <property type="term" value="F:metal ion binding"/>
    <property type="evidence" value="ECO:0007669"/>
    <property type="project" value="UniProtKB-UniRule"/>
</dbReference>
<dbReference type="GO" id="GO:0017108">
    <property type="term" value="F:5'-flap endonuclease activity"/>
    <property type="evidence" value="ECO:0007669"/>
    <property type="project" value="UniProtKB-UniRule"/>
</dbReference>
<dbReference type="FunFam" id="3.40.50.300:FF:000789">
    <property type="entry name" value="DNA replication ATP-dependent helicase/nuclease DNA2"/>
    <property type="match status" value="1"/>
</dbReference>
<dbReference type="InterPro" id="IPR048459">
    <property type="entry name" value="DNA2_Rift"/>
</dbReference>
<comment type="cofactor">
    <cofactor evidence="1">
        <name>[4Fe-4S] cluster</name>
        <dbReference type="ChEBI" id="CHEBI:49883"/>
    </cofactor>
</comment>
<evidence type="ECO:0000313" key="27">
    <source>
        <dbReference type="Proteomes" id="UP001249851"/>
    </source>
</evidence>
<feature type="domain" description="DNA2/NAM7 helicase-like C-terminal" evidence="24">
    <location>
        <begin position="1329"/>
        <end position="1545"/>
    </location>
</feature>
<dbReference type="EC" id="3.1.-.-" evidence="20"/>
<dbReference type="Proteomes" id="UP001249851">
    <property type="component" value="Unassembled WGS sequence"/>
</dbReference>
<organism evidence="26 27">
    <name type="scientific">Acropora cervicornis</name>
    <name type="common">Staghorn coral</name>
    <dbReference type="NCBI Taxonomy" id="6130"/>
    <lineage>
        <taxon>Eukaryota</taxon>
        <taxon>Metazoa</taxon>
        <taxon>Cnidaria</taxon>
        <taxon>Anthozoa</taxon>
        <taxon>Hexacorallia</taxon>
        <taxon>Scleractinia</taxon>
        <taxon>Astrocoeniina</taxon>
        <taxon>Acroporidae</taxon>
        <taxon>Acropora</taxon>
    </lineage>
</organism>
<keyword evidence="13 20" id="KW-0408">Iron</keyword>
<dbReference type="GO" id="GO:0003677">
    <property type="term" value="F:DNA binding"/>
    <property type="evidence" value="ECO:0007669"/>
    <property type="project" value="UniProtKB-UniRule"/>
</dbReference>
<evidence type="ECO:0000256" key="17">
    <source>
        <dbReference type="ARBA" id="ARBA00023242"/>
    </source>
</evidence>
<feature type="region of interest" description="Disordered" evidence="21">
    <location>
        <begin position="85"/>
        <end position="140"/>
    </location>
</feature>
<evidence type="ECO:0000256" key="18">
    <source>
        <dbReference type="ARBA" id="ARBA00023268"/>
    </source>
</evidence>
<evidence type="ECO:0000256" key="19">
    <source>
        <dbReference type="ARBA" id="ARBA00047995"/>
    </source>
</evidence>
<dbReference type="GO" id="GO:0005737">
    <property type="term" value="C:cytoplasm"/>
    <property type="evidence" value="ECO:0007669"/>
    <property type="project" value="TreeGrafter"/>
</dbReference>
<keyword evidence="9 20" id="KW-0227">DNA damage</keyword>
<feature type="region of interest" description="Disordered" evidence="21">
    <location>
        <begin position="1"/>
        <end position="45"/>
    </location>
</feature>
<feature type="domain" description="DNA2/NAM7 helicase helicase" evidence="23">
    <location>
        <begin position="1151"/>
        <end position="1241"/>
    </location>
</feature>
<evidence type="ECO:0000256" key="9">
    <source>
        <dbReference type="ARBA" id="ARBA00022763"/>
    </source>
</evidence>
<evidence type="ECO:0000256" key="1">
    <source>
        <dbReference type="ARBA" id="ARBA00001966"/>
    </source>
</evidence>
<feature type="domain" description="DNA replication factor Dna2 N-terminal" evidence="22">
    <location>
        <begin position="596"/>
        <end position="755"/>
    </location>
</feature>
<keyword evidence="27" id="KW-1185">Reference proteome</keyword>
<dbReference type="GO" id="GO:0051539">
    <property type="term" value="F:4 iron, 4 sulfur cluster binding"/>
    <property type="evidence" value="ECO:0007669"/>
    <property type="project" value="UniProtKB-UniRule"/>
</dbReference>
<evidence type="ECO:0000256" key="15">
    <source>
        <dbReference type="ARBA" id="ARBA00023125"/>
    </source>
</evidence>
<evidence type="ECO:0000256" key="6">
    <source>
        <dbReference type="ARBA" id="ARBA00022723"/>
    </source>
</evidence>
<keyword evidence="20" id="KW-0158">Chromosome</keyword>
<accession>A0AAD9UXP6</accession>
<feature type="domain" description="DNA2/NAM7 helicase helicase" evidence="23">
    <location>
        <begin position="1254"/>
        <end position="1321"/>
    </location>
</feature>
<dbReference type="PANTHER" id="PTHR10887:SF433">
    <property type="entry name" value="DNA REPLICATION ATP-DEPENDENT HELICASE_NUCLEASE DNA2"/>
    <property type="match status" value="1"/>
</dbReference>
<dbReference type="InterPro" id="IPR041677">
    <property type="entry name" value="DNA2/NAM7_AAA_11"/>
</dbReference>
<feature type="domain" description="DNA2 rift barrel" evidence="25">
    <location>
        <begin position="963"/>
        <end position="1074"/>
    </location>
</feature>
<dbReference type="InterPro" id="IPR045055">
    <property type="entry name" value="DNA2/NAM7-like"/>
</dbReference>
<keyword evidence="5 20" id="KW-0540">Nuclease</keyword>
<comment type="caution">
    <text evidence="26">The sequence shown here is derived from an EMBL/GenBank/DDBJ whole genome shotgun (WGS) entry which is preliminary data.</text>
</comment>
<reference evidence="26" key="1">
    <citation type="journal article" date="2023" name="G3 (Bethesda)">
        <title>Whole genome assembly and annotation of the endangered Caribbean coral Acropora cervicornis.</title>
        <authorList>
            <person name="Selwyn J.D."/>
            <person name="Vollmer S.V."/>
        </authorList>
    </citation>
    <scope>NUCLEOTIDE SEQUENCE</scope>
    <source>
        <strain evidence="26">K2</strain>
    </source>
</reference>
<keyword evidence="12 20" id="KW-0067">ATP-binding</keyword>
<keyword evidence="16 20" id="KW-0234">DNA repair</keyword>
<feature type="compositionally biased region" description="Polar residues" evidence="21">
    <location>
        <begin position="99"/>
        <end position="118"/>
    </location>
</feature>
<evidence type="ECO:0000256" key="12">
    <source>
        <dbReference type="ARBA" id="ARBA00022840"/>
    </source>
</evidence>
<feature type="region of interest" description="Disordered" evidence="21">
    <location>
        <begin position="211"/>
        <end position="230"/>
    </location>
</feature>
<evidence type="ECO:0000256" key="3">
    <source>
        <dbReference type="ARBA" id="ARBA00022485"/>
    </source>
</evidence>
<dbReference type="EC" id="3.6.4.12" evidence="20"/>
<dbReference type="Pfam" id="PF13086">
    <property type="entry name" value="AAA_11"/>
    <property type="match status" value="2"/>
</dbReference>
<dbReference type="GO" id="GO:0005524">
    <property type="term" value="F:ATP binding"/>
    <property type="evidence" value="ECO:0007669"/>
    <property type="project" value="UniProtKB-UniRule"/>
</dbReference>
<evidence type="ECO:0000259" key="22">
    <source>
        <dbReference type="Pfam" id="PF08696"/>
    </source>
</evidence>
<keyword evidence="4 20" id="KW-0235">DNA replication</keyword>
<reference evidence="26" key="2">
    <citation type="journal article" date="2023" name="Science">
        <title>Genomic signatures of disease resistance in endangered staghorn corals.</title>
        <authorList>
            <person name="Vollmer S.V."/>
            <person name="Selwyn J.D."/>
            <person name="Despard B.A."/>
            <person name="Roesel C.L."/>
        </authorList>
    </citation>
    <scope>NUCLEOTIDE SEQUENCE</scope>
    <source>
        <strain evidence="26">K2</strain>
    </source>
</reference>
<proteinExistence type="inferred from homology"/>
<dbReference type="EMBL" id="JARQWQ010000075">
    <property type="protein sequence ID" value="KAK2553726.1"/>
    <property type="molecule type" value="Genomic_DNA"/>
</dbReference>
<dbReference type="Pfam" id="PF13087">
    <property type="entry name" value="AAA_12"/>
    <property type="match status" value="1"/>
</dbReference>
<sequence>MADAAGPGKRKSLKLSTKKDSKCNETSPPLDTKSKRSIESSLGMVDKPHISLQSAQNITELKEFTKILEQNSKFKKPVLTHKNTLLTSTNKSEPPFRKSTPTTNDQRSSNVNDLSNSPIVLDEDDDDLIPPTPSPARQQSFVTCVDHRSSLSTRLPQTHSAFDVLMADTSRNSSTVAGKLRETNSLATDTPSIIIENEQSSNNLQICNDKTAPKEQHLSKISSQDTKDQKVETTENTFLNKSGANNNNNNCYKDLNISSYKFEESSPTLTTSRKKYKISRKPKPPKLLASPLKKLENCQTKSLLRNKLPSKKVVEQPNQEESSCDNMPSKCGVLRSQMKRPPTKGASPLQKRLQTEVVLYPKQSVRNNLLPKLGECIGSNQSNTELGQHAINVETENIYVEDRCLMKEYFMDTCLENSFPNAMLVESQESYGEPKGTCEESVSEGGEYAMNESVHGKRQFDSPVKSGVAVEKNSSVQTPVSKAMLNNSVDSIADNVELESLLDGVEWSPLVTFLDHQHIVGQKSTKTNKTLFPPDKNTEEAELISKELETKCNLTRTQGYFRFLVLEVSRRELVDEQAVTKYGRCLSEKMLRLFDETAGEEKFCSLREEWEASEVEPGDIVHITGLCILDNSADHYLVIHPDTLVSGTTVSMATKCLRQSVLNERFRTDDQSEVMLIGTLLHDLFDLAMEFHEFSPDALLERTHGLLNKLSYLDHLYSLGQTENWALEKVKEHIPLLCDWAKNFVAPFPHPDQGTMEFKTPEYQHVTEQPSKVDATVEVRIDRRPKIRRHRPDTRNQVQTTVLPLELKTGKIAQVILYTLLMSDRYTQAVDAGLLFYLKSSHMISVPSFLHEKRALIMKRNEVARYLTLNRAGTTGVMPAMLKELNTCRRCPQAQNCTIFHKAAEQGDGVSSGLGPFFNETTDHMTKAHATFFTTWYKLVCLEGKEMEEKRNQREIWCLDGWEREKLGRCFSGMVLKSQEDHVDSLGSRQYYRHRFERTEDHPSETPLQEVPITVGERVILSDDSKGAVALAAGYIHEVKKKEVVVLLDRDLTKRYDTQTEDTSPGIYRLDKDEEYSSLATLWSNVAKLFKGDSDRDAQLRRQIIDLEPPVFSRKRTNDTVVTWSQTSEIADSQNRSQATPDPAKEAIVKELNSDQRKAIFKALCAHHYALILGMPGTGKTTTISCLVRLLVACGKSVLLTSYTHTAVDNILLKLKEANVDFLRLGQVHKILPELHSHSSQMAAADIKTVDALRQLYESKSVVATTCLGVNHALFSYRMFDYCIVDEASQITQPVCIGPLRRSRVFILVGDHYQLPPLVQSVEAREGGMDVSLFKRLSEQHPHAVVSLEHQYRMNQDIMELSNTLIYENRLKCETLEVARAQLQLPNWDELVSFVNETTSNATDTWILNALVPSRPVVFLDTDEVPAPETRSDHLVSNEIEASIVHQLACGLLRGGLEPSLLGIISPYRHQLKLISQVFQRVANTKHNEIEINTVDKYQGRDKSCIIASLVRSNEYCNVGDLLRDWRRVNVAVTRAKRKLILIGSLSTLKGSLLLQELFDLLEQRDWIQVLPRDAHKLCEFVGKSSQASPCKSTGTPRYAF</sequence>
<dbReference type="GO" id="GO:0017116">
    <property type="term" value="F:single-stranded DNA helicase activity"/>
    <property type="evidence" value="ECO:0007669"/>
    <property type="project" value="UniProtKB-UniRule"/>
</dbReference>
<dbReference type="SUPFAM" id="SSF52540">
    <property type="entry name" value="P-loop containing nucleoside triphosphate hydrolases"/>
    <property type="match status" value="1"/>
</dbReference>
<evidence type="ECO:0000256" key="2">
    <source>
        <dbReference type="ARBA" id="ARBA00007913"/>
    </source>
</evidence>
<protein>
    <recommendedName>
        <fullName evidence="20">DNA replication ATP-dependent helicase/nuclease</fullName>
        <ecNumber evidence="20">3.1.-.-</ecNumber>
        <ecNumber evidence="20">3.6.4.12</ecNumber>
    </recommendedName>
</protein>
<evidence type="ECO:0000256" key="20">
    <source>
        <dbReference type="RuleBase" id="RU367041"/>
    </source>
</evidence>
<dbReference type="GO" id="GO:0005694">
    <property type="term" value="C:chromosome"/>
    <property type="evidence" value="ECO:0007669"/>
    <property type="project" value="UniProtKB-SubCell"/>
</dbReference>
<evidence type="ECO:0000259" key="23">
    <source>
        <dbReference type="Pfam" id="PF13086"/>
    </source>
</evidence>
<dbReference type="Pfam" id="PF08696">
    <property type="entry name" value="Dna2"/>
    <property type="match status" value="1"/>
</dbReference>
<dbReference type="GO" id="GO:0071932">
    <property type="term" value="P:replication fork reversal"/>
    <property type="evidence" value="ECO:0007669"/>
    <property type="project" value="TreeGrafter"/>
</dbReference>
<dbReference type="PANTHER" id="PTHR10887">
    <property type="entry name" value="DNA2/NAM7 HELICASE FAMILY"/>
    <property type="match status" value="1"/>
</dbReference>
<name>A0AAD9UXP6_ACRCE</name>
<dbReference type="GO" id="GO:0033567">
    <property type="term" value="P:DNA replication, Okazaki fragment processing"/>
    <property type="evidence" value="ECO:0007669"/>
    <property type="project" value="UniProtKB-UniRule"/>
</dbReference>
<evidence type="ECO:0000256" key="14">
    <source>
        <dbReference type="ARBA" id="ARBA00023014"/>
    </source>
</evidence>
<dbReference type="CDD" id="cd18808">
    <property type="entry name" value="SF1_C_Upf1"/>
    <property type="match status" value="1"/>
</dbReference>
<comment type="similarity">
    <text evidence="2 20">Belongs to the DNA2/NAM7 helicase family.</text>
</comment>
<keyword evidence="11 20" id="KW-0347">Helicase</keyword>
<gene>
    <name evidence="26" type="ORF">P5673_024955</name>
</gene>
<comment type="subcellular location">
    <subcellularLocation>
        <location evidence="20">Nucleus</location>
    </subcellularLocation>
    <subcellularLocation>
        <location evidence="20">Chromosome</location>
    </subcellularLocation>
</comment>
<evidence type="ECO:0000259" key="24">
    <source>
        <dbReference type="Pfam" id="PF13087"/>
    </source>
</evidence>
<evidence type="ECO:0000256" key="11">
    <source>
        <dbReference type="ARBA" id="ARBA00022806"/>
    </source>
</evidence>
<keyword evidence="15 20" id="KW-0238">DNA-binding</keyword>